<evidence type="ECO:0000313" key="15">
    <source>
        <dbReference type="Proteomes" id="UP000509429"/>
    </source>
</evidence>
<name>A0A6N0HN12_9GAMM</name>
<keyword evidence="6 10" id="KW-0547">Nucleotide-binding</keyword>
<dbReference type="Gene3D" id="1.10.20.140">
    <property type="match status" value="1"/>
</dbReference>
<dbReference type="Proteomes" id="UP000509429">
    <property type="component" value="Chromosome"/>
</dbReference>
<keyword evidence="15" id="KW-1185">Reference proteome</keyword>
<feature type="region of interest" description="Interaction with substrate tRNA" evidence="10">
    <location>
        <begin position="39"/>
        <end position="42"/>
    </location>
</feature>
<dbReference type="PANTHER" id="PTHR11088">
    <property type="entry name" value="TRNA DIMETHYLALLYLTRANSFERASE"/>
    <property type="match status" value="1"/>
</dbReference>
<evidence type="ECO:0000256" key="2">
    <source>
        <dbReference type="ARBA" id="ARBA00003213"/>
    </source>
</evidence>
<evidence type="ECO:0000256" key="7">
    <source>
        <dbReference type="ARBA" id="ARBA00022840"/>
    </source>
</evidence>
<evidence type="ECO:0000313" key="14">
    <source>
        <dbReference type="EMBL" id="QKQ23681.1"/>
    </source>
</evidence>
<organism evidence="14 15">
    <name type="scientific">Candidatus Ruthia endofausta</name>
    <dbReference type="NCBI Taxonomy" id="2738852"/>
    <lineage>
        <taxon>Bacteria</taxon>
        <taxon>Pseudomonadati</taxon>
        <taxon>Pseudomonadota</taxon>
        <taxon>Gammaproteobacteria</taxon>
        <taxon>Candidatus Pseudothioglobaceae</taxon>
        <taxon>Candidatus Ruthturnera</taxon>
    </lineage>
</organism>
<dbReference type="Gene3D" id="1.10.287.890">
    <property type="entry name" value="Crystal structure of tRNA isopentenylpyrophosphate transferase (bh2366) domain"/>
    <property type="match status" value="1"/>
</dbReference>
<keyword evidence="8 10" id="KW-0460">Magnesium</keyword>
<evidence type="ECO:0000256" key="8">
    <source>
        <dbReference type="ARBA" id="ARBA00022842"/>
    </source>
</evidence>
<comment type="subunit">
    <text evidence="10">Monomer.</text>
</comment>
<dbReference type="NCBIfam" id="TIGR00174">
    <property type="entry name" value="miaA"/>
    <property type="match status" value="1"/>
</dbReference>
<feature type="region of interest" description="Interaction with substrate tRNA" evidence="10">
    <location>
        <begin position="163"/>
        <end position="167"/>
    </location>
</feature>
<dbReference type="FunFam" id="1.10.20.140:FF:000001">
    <property type="entry name" value="tRNA dimethylallyltransferase"/>
    <property type="match status" value="1"/>
</dbReference>
<evidence type="ECO:0000256" key="3">
    <source>
        <dbReference type="ARBA" id="ARBA00005842"/>
    </source>
</evidence>
<gene>
    <name evidence="10 14" type="primary">miaA</name>
    <name evidence="14" type="ORF">HUE58_00335</name>
</gene>
<evidence type="ECO:0000256" key="13">
    <source>
        <dbReference type="RuleBase" id="RU003785"/>
    </source>
</evidence>
<evidence type="ECO:0000256" key="12">
    <source>
        <dbReference type="RuleBase" id="RU003784"/>
    </source>
</evidence>
<evidence type="ECO:0000256" key="4">
    <source>
        <dbReference type="ARBA" id="ARBA00022679"/>
    </source>
</evidence>
<dbReference type="Pfam" id="PF01715">
    <property type="entry name" value="IPPT"/>
    <property type="match status" value="1"/>
</dbReference>
<evidence type="ECO:0000256" key="10">
    <source>
        <dbReference type="HAMAP-Rule" id="MF_00185"/>
    </source>
</evidence>
<feature type="binding site" evidence="10">
    <location>
        <begin position="16"/>
        <end position="21"/>
    </location>
    <ligand>
        <name>substrate</name>
    </ligand>
</feature>
<keyword evidence="5 10" id="KW-0819">tRNA processing</keyword>
<comment type="function">
    <text evidence="2 10 12">Catalyzes the transfer of a dimethylallyl group onto the adenine at position 37 in tRNAs that read codons beginning with uridine, leading to the formation of N6-(dimethylallyl)adenosine (i(6)A).</text>
</comment>
<evidence type="ECO:0000256" key="5">
    <source>
        <dbReference type="ARBA" id="ARBA00022694"/>
    </source>
</evidence>
<evidence type="ECO:0000256" key="11">
    <source>
        <dbReference type="RuleBase" id="RU003783"/>
    </source>
</evidence>
<dbReference type="GO" id="GO:0005524">
    <property type="term" value="F:ATP binding"/>
    <property type="evidence" value="ECO:0007669"/>
    <property type="project" value="UniProtKB-UniRule"/>
</dbReference>
<evidence type="ECO:0000256" key="1">
    <source>
        <dbReference type="ARBA" id="ARBA00001946"/>
    </source>
</evidence>
<comment type="caution">
    <text evidence="10">Lacks conserved residue(s) required for the propagation of feature annotation.</text>
</comment>
<feature type="site" description="Interaction with substrate tRNA" evidence="10">
    <location>
        <position position="105"/>
    </location>
</feature>
<feature type="region of interest" description="Interaction with substrate tRNA" evidence="10">
    <location>
        <begin position="243"/>
        <end position="248"/>
    </location>
</feature>
<feature type="binding site" evidence="10">
    <location>
        <begin position="14"/>
        <end position="21"/>
    </location>
    <ligand>
        <name>ATP</name>
        <dbReference type="ChEBI" id="CHEBI:30616"/>
    </ligand>
</feature>
<dbReference type="KEGG" id="reo:HUE58_00335"/>
<comment type="cofactor">
    <cofactor evidence="1 10">
        <name>Mg(2+)</name>
        <dbReference type="ChEBI" id="CHEBI:18420"/>
    </cofactor>
</comment>
<evidence type="ECO:0000256" key="9">
    <source>
        <dbReference type="ARBA" id="ARBA00049563"/>
    </source>
</evidence>
<comment type="similarity">
    <text evidence="3 10 13">Belongs to the IPP transferase family.</text>
</comment>
<accession>A0A6N0HN12</accession>
<dbReference type="AlphaFoldDB" id="A0A6N0HN12"/>
<dbReference type="PANTHER" id="PTHR11088:SF60">
    <property type="entry name" value="TRNA DIMETHYLALLYLTRANSFERASE"/>
    <property type="match status" value="1"/>
</dbReference>
<proteinExistence type="inferred from homology"/>
<dbReference type="EC" id="2.5.1.75" evidence="10"/>
<keyword evidence="4 10" id="KW-0808">Transferase</keyword>
<evidence type="ECO:0000256" key="6">
    <source>
        <dbReference type="ARBA" id="ARBA00022741"/>
    </source>
</evidence>
<keyword evidence="7 10" id="KW-0067">ATP-binding</keyword>
<comment type="catalytic activity">
    <reaction evidence="9 10 11">
        <text>adenosine(37) in tRNA + dimethylallyl diphosphate = N(6)-dimethylallyladenosine(37) in tRNA + diphosphate</text>
        <dbReference type="Rhea" id="RHEA:26482"/>
        <dbReference type="Rhea" id="RHEA-COMP:10162"/>
        <dbReference type="Rhea" id="RHEA-COMP:10375"/>
        <dbReference type="ChEBI" id="CHEBI:33019"/>
        <dbReference type="ChEBI" id="CHEBI:57623"/>
        <dbReference type="ChEBI" id="CHEBI:74411"/>
        <dbReference type="ChEBI" id="CHEBI:74415"/>
        <dbReference type="EC" id="2.5.1.75"/>
    </reaction>
</comment>
<dbReference type="SUPFAM" id="SSF52540">
    <property type="entry name" value="P-loop containing nucleoside triphosphate hydrolases"/>
    <property type="match status" value="1"/>
</dbReference>
<protein>
    <recommendedName>
        <fullName evidence="10">tRNA dimethylallyltransferase</fullName>
        <ecNumber evidence="10">2.5.1.75</ecNumber>
    </recommendedName>
    <alternativeName>
        <fullName evidence="10">Dimethylallyl diphosphate:tRNA dimethylallyltransferase</fullName>
        <shortName evidence="10">DMAPP:tRNA dimethylallyltransferase</shortName>
        <shortName evidence="10">DMATase</shortName>
    </alternativeName>
    <alternativeName>
        <fullName evidence="10">Isopentenyl-diphosphate:tRNA isopentenyltransferase</fullName>
        <shortName evidence="10">IPP transferase</shortName>
        <shortName evidence="10">IPPT</shortName>
        <shortName evidence="10">IPTase</shortName>
    </alternativeName>
</protein>
<dbReference type="InterPro" id="IPR027417">
    <property type="entry name" value="P-loop_NTPase"/>
</dbReference>
<dbReference type="InterPro" id="IPR039657">
    <property type="entry name" value="Dimethylallyltransferase"/>
</dbReference>
<dbReference type="InterPro" id="IPR018022">
    <property type="entry name" value="IPT"/>
</dbReference>
<reference evidence="14 15" key="1">
    <citation type="submission" date="2020-05" db="EMBL/GenBank/DDBJ databases">
        <title>Horizontal transmission and recombination maintain forever young bacterial symbiont genomes.</title>
        <authorList>
            <person name="Russell S.L."/>
            <person name="Pepper-Tunick E."/>
            <person name="Svedberg J."/>
            <person name="Byrne A."/>
            <person name="Ruelas Castillo J."/>
            <person name="Vollmers C."/>
            <person name="Beinart R.A."/>
            <person name="Corbett-Detig R."/>
        </authorList>
    </citation>
    <scope>NUCLEOTIDE SEQUENCE [LARGE SCALE GENOMIC DNA]</scope>
    <source>
        <strain evidence="14">JDF_Ridge</strain>
    </source>
</reference>
<sequence length="310" mass="35273">MPIQINKTVIFLMGPTTSGKTDLAIQLSQQFKTRLISVDSALIYKGMDIGTAKPDKATLKKYPHHLIDICNPEDSYSVFDFTLDANRQIKTAFANNELPILVGGTSFYFHALEYGLSKLPESNPKFKEKFNQLLKSKGTIALHQDLKKIDPQAANRIHPNDAQRITRALEVFDISGKTLSELQGNKKPIINHSIKKIILMPERDELHTRIEQRFLSMIKHGFLDEVKHLKQNPNFHENLSVIRCVGYRQAWQYLNGEIGKTAMIEKAIIATRQLCKRQSTWLNGEENALFLKKSDLAKATTFINPQDKSK</sequence>
<dbReference type="RefSeq" id="WP_174605121.1">
    <property type="nucleotide sequence ID" value="NZ_CP054490.1"/>
</dbReference>
<dbReference type="EMBL" id="CP054490">
    <property type="protein sequence ID" value="QKQ23681.1"/>
    <property type="molecule type" value="Genomic_DNA"/>
</dbReference>
<dbReference type="HAMAP" id="MF_00185">
    <property type="entry name" value="IPP_trans"/>
    <property type="match status" value="1"/>
</dbReference>
<dbReference type="GO" id="GO:0052381">
    <property type="term" value="F:tRNA dimethylallyltransferase activity"/>
    <property type="evidence" value="ECO:0007669"/>
    <property type="project" value="UniProtKB-UniRule"/>
</dbReference>
<dbReference type="Gene3D" id="3.40.50.300">
    <property type="entry name" value="P-loop containing nucleotide triphosphate hydrolases"/>
    <property type="match status" value="1"/>
</dbReference>
<dbReference type="GO" id="GO:0006400">
    <property type="term" value="P:tRNA modification"/>
    <property type="evidence" value="ECO:0007669"/>
    <property type="project" value="TreeGrafter"/>
</dbReference>